<keyword evidence="8 11" id="KW-0472">Membrane</keyword>
<evidence type="ECO:0000256" key="7">
    <source>
        <dbReference type="ARBA" id="ARBA00023077"/>
    </source>
</evidence>
<dbReference type="InterPro" id="IPR012910">
    <property type="entry name" value="Plug_dom"/>
</dbReference>
<feature type="domain" description="TonB-dependent receptor-like beta-barrel" evidence="15">
    <location>
        <begin position="294"/>
        <end position="708"/>
    </location>
</feature>
<dbReference type="NCBIfam" id="TIGR01785">
    <property type="entry name" value="TonB-hemin"/>
    <property type="match status" value="1"/>
</dbReference>
<evidence type="ECO:0000313" key="18">
    <source>
        <dbReference type="Proteomes" id="UP001355056"/>
    </source>
</evidence>
<keyword evidence="5 11" id="KW-0812">Transmembrane</keyword>
<evidence type="ECO:0000256" key="13">
    <source>
        <dbReference type="SAM" id="MobiDB-lite"/>
    </source>
</evidence>
<evidence type="ECO:0000256" key="10">
    <source>
        <dbReference type="ARBA" id="ARBA00023237"/>
    </source>
</evidence>
<dbReference type="InterPro" id="IPR039426">
    <property type="entry name" value="TonB-dep_rcpt-like"/>
</dbReference>
<keyword evidence="7 12" id="KW-0798">TonB box</keyword>
<dbReference type="InterPro" id="IPR037066">
    <property type="entry name" value="Plug_dom_sf"/>
</dbReference>
<keyword evidence="6 14" id="KW-0732">Signal</keyword>
<evidence type="ECO:0000256" key="6">
    <source>
        <dbReference type="ARBA" id="ARBA00022729"/>
    </source>
</evidence>
<evidence type="ECO:0000259" key="15">
    <source>
        <dbReference type="Pfam" id="PF00593"/>
    </source>
</evidence>
<keyword evidence="3 11" id="KW-0813">Transport</keyword>
<evidence type="ECO:0000256" key="12">
    <source>
        <dbReference type="RuleBase" id="RU003357"/>
    </source>
</evidence>
<dbReference type="InterPro" id="IPR000531">
    <property type="entry name" value="Beta-barrel_TonB"/>
</dbReference>
<dbReference type="PANTHER" id="PTHR30069:SF29">
    <property type="entry name" value="HEMOGLOBIN AND HEMOGLOBIN-HAPTOGLOBIN-BINDING PROTEIN 1-RELATED"/>
    <property type="match status" value="1"/>
</dbReference>
<feature type="region of interest" description="Disordered" evidence="13">
    <location>
        <begin position="224"/>
        <end position="246"/>
    </location>
</feature>
<evidence type="ECO:0000256" key="2">
    <source>
        <dbReference type="ARBA" id="ARBA00008143"/>
    </source>
</evidence>
<evidence type="ECO:0000256" key="4">
    <source>
        <dbReference type="ARBA" id="ARBA00022452"/>
    </source>
</evidence>
<evidence type="ECO:0000256" key="11">
    <source>
        <dbReference type="PROSITE-ProRule" id="PRU01360"/>
    </source>
</evidence>
<dbReference type="Gene3D" id="2.170.130.10">
    <property type="entry name" value="TonB-dependent receptor, plug domain"/>
    <property type="match status" value="1"/>
</dbReference>
<keyword evidence="10 11" id="KW-0998">Cell outer membrane</keyword>
<protein>
    <submittedName>
        <fullName evidence="17">TonB-dependent hemoglobin/transferrin/lactoferrin family receptor</fullName>
    </submittedName>
</protein>
<dbReference type="SUPFAM" id="SSF56935">
    <property type="entry name" value="Porins"/>
    <property type="match status" value="1"/>
</dbReference>
<dbReference type="PANTHER" id="PTHR30069">
    <property type="entry name" value="TONB-DEPENDENT OUTER MEMBRANE RECEPTOR"/>
    <property type="match status" value="1"/>
</dbReference>
<evidence type="ECO:0000313" key="17">
    <source>
        <dbReference type="EMBL" id="MEG3185029.1"/>
    </source>
</evidence>
<dbReference type="Pfam" id="PF00593">
    <property type="entry name" value="TonB_dep_Rec_b-barrel"/>
    <property type="match status" value="1"/>
</dbReference>
<dbReference type="InterPro" id="IPR036942">
    <property type="entry name" value="Beta-barrel_TonB_sf"/>
</dbReference>
<keyword evidence="18" id="KW-1185">Reference proteome</keyword>
<comment type="caution">
    <text evidence="17">The sequence shown here is derived from an EMBL/GenBank/DDBJ whole genome shotgun (WGS) entry which is preliminary data.</text>
</comment>
<gene>
    <name evidence="17" type="ORF">SNE34_13530</name>
</gene>
<sequence>MQLKRLTLATSAILAMPALASAQVAAVTAVTAAEAGPAHDFEQITVIATRTEQAIEDVPATVDVIDREQMDQTLVRDLKDLFRYMPGVSVTSGFGRFGIGDIRIRGLGGNRVRIETDGIAISDAFAIGSYSDANRNFVDMDSLKRAEVVRGPASALYGSDALGGVVSFVTKDPADYLAPGKDAYLGFKLGYQSEWQGLSAGATTAIGGERWSGMVVVSHRQGRQTANQGDIYSNDDTRTAANPQSRDGRSLLSKLVYTPSLDQQVTLTVEGNEDRAATDVLHLRGFQPRTHAVTSSLVGDDLQTRARVSLEHELSGLDGAVADSLTWRAYRQDSETTQDTVEHRVTAGGAPQRRERKFNFDQRVHGLELEAHKAFSTGNVGHVLTWGAEISRTDLAQKRDGRAIDLLTGESTNVVLPDVFPVRDFPRSRIDNAALFVQDEISLADGKLTLLPGLRVDYYSLQPRHDPIFAEDNPGLQPVEVTERNVSPKLGAVWHFSDDWSTYASYARGFRSPPYNDVNLGFTNLQFGYAAIPNPDLRPETSDGGELGLRHSGRDAWFGLAGFYNRYDDFIESAAMVSRPPETPLVIFQSRNVAEAEIYGVELQAGVELEGWSSALQGWSLRGAASWQRGQDLTADRPLDSVDPARASIGLAYYAQDWGVSLHGRFAAGKERLANPGDFASPGYGVADLLAHWDFAPGASINAGVFNLADRKYWDWADVPGVAADSAVLDRYTRPGRNVGVSLAVSW</sequence>
<evidence type="ECO:0000256" key="14">
    <source>
        <dbReference type="SAM" id="SignalP"/>
    </source>
</evidence>
<keyword evidence="9 17" id="KW-0675">Receptor</keyword>
<dbReference type="PROSITE" id="PS52016">
    <property type="entry name" value="TONB_DEPENDENT_REC_3"/>
    <property type="match status" value="1"/>
</dbReference>
<feature type="domain" description="TonB-dependent receptor plug" evidence="16">
    <location>
        <begin position="55"/>
        <end position="165"/>
    </location>
</feature>
<feature type="chain" id="PRO_5045452272" evidence="14">
    <location>
        <begin position="21"/>
        <end position="747"/>
    </location>
</feature>
<evidence type="ECO:0000256" key="8">
    <source>
        <dbReference type="ARBA" id="ARBA00023136"/>
    </source>
</evidence>
<evidence type="ECO:0000256" key="5">
    <source>
        <dbReference type="ARBA" id="ARBA00022692"/>
    </source>
</evidence>
<dbReference type="EMBL" id="JAXGFP010000007">
    <property type="protein sequence ID" value="MEG3185029.1"/>
    <property type="molecule type" value="Genomic_DNA"/>
</dbReference>
<evidence type="ECO:0000256" key="1">
    <source>
        <dbReference type="ARBA" id="ARBA00004571"/>
    </source>
</evidence>
<accession>A0ABU7Z1I2</accession>
<evidence type="ECO:0000256" key="3">
    <source>
        <dbReference type="ARBA" id="ARBA00022448"/>
    </source>
</evidence>
<dbReference type="CDD" id="cd01347">
    <property type="entry name" value="ligand_gated_channel"/>
    <property type="match status" value="1"/>
</dbReference>
<feature type="compositionally biased region" description="Basic and acidic residues" evidence="13">
    <location>
        <begin position="334"/>
        <end position="345"/>
    </location>
</feature>
<dbReference type="Proteomes" id="UP001355056">
    <property type="component" value="Unassembled WGS sequence"/>
</dbReference>
<feature type="signal peptide" evidence="14">
    <location>
        <begin position="1"/>
        <end position="20"/>
    </location>
</feature>
<comment type="subcellular location">
    <subcellularLocation>
        <location evidence="1 11">Cell outer membrane</location>
        <topology evidence="1 11">Multi-pass membrane protein</topology>
    </subcellularLocation>
</comment>
<keyword evidence="4 11" id="KW-1134">Transmembrane beta strand</keyword>
<name>A0ABU7Z1I2_9GAMM</name>
<organism evidence="17 18">
    <name type="scientific">Novilysobacter erysipheiresistens</name>
    <dbReference type="NCBI Taxonomy" id="1749332"/>
    <lineage>
        <taxon>Bacteria</taxon>
        <taxon>Pseudomonadati</taxon>
        <taxon>Pseudomonadota</taxon>
        <taxon>Gammaproteobacteria</taxon>
        <taxon>Lysobacterales</taxon>
        <taxon>Lysobacteraceae</taxon>
        <taxon>Novilysobacter</taxon>
    </lineage>
</organism>
<dbReference type="Gene3D" id="2.40.170.20">
    <property type="entry name" value="TonB-dependent receptor, beta-barrel domain"/>
    <property type="match status" value="1"/>
</dbReference>
<comment type="similarity">
    <text evidence="2">Belongs to the TonB-dependent receptor family. Hemoglobin/haptoglobin binding protein subfamily.</text>
</comment>
<dbReference type="InterPro" id="IPR011276">
    <property type="entry name" value="TonB_haem/Hb_rcpt"/>
</dbReference>
<dbReference type="NCBIfam" id="TIGR01786">
    <property type="entry name" value="TonB-hemlactrns"/>
    <property type="match status" value="1"/>
</dbReference>
<reference evidence="17 18" key="1">
    <citation type="journal article" date="2016" name="Int. J. Syst. Evol. Microbiol.">
        <title>Lysobacter erysipheiresistens sp. nov., an antagonist of powdery mildew, isolated from tobacco-cultivated soil.</title>
        <authorList>
            <person name="Xie B."/>
            <person name="Li T."/>
            <person name="Lin X."/>
            <person name="Wang C.J."/>
            <person name="Chen Y.J."/>
            <person name="Liu W.J."/>
            <person name="Zhao Z.W."/>
        </authorList>
    </citation>
    <scope>NUCLEOTIDE SEQUENCE [LARGE SCALE GENOMIC DNA]</scope>
    <source>
        <strain evidence="17 18">RS-LYSO-3</strain>
    </source>
</reference>
<feature type="region of interest" description="Disordered" evidence="13">
    <location>
        <begin position="334"/>
        <end position="353"/>
    </location>
</feature>
<evidence type="ECO:0000259" key="16">
    <source>
        <dbReference type="Pfam" id="PF07715"/>
    </source>
</evidence>
<dbReference type="RefSeq" id="WP_332618108.1">
    <property type="nucleotide sequence ID" value="NZ_JAXGFP010000007.1"/>
</dbReference>
<evidence type="ECO:0000256" key="9">
    <source>
        <dbReference type="ARBA" id="ARBA00023170"/>
    </source>
</evidence>
<dbReference type="Pfam" id="PF07715">
    <property type="entry name" value="Plug"/>
    <property type="match status" value="1"/>
</dbReference>
<proteinExistence type="inferred from homology"/>
<dbReference type="InterPro" id="IPR010949">
    <property type="entry name" value="TonB_Hb/transfer/lactofer_rcpt"/>
</dbReference>